<dbReference type="Proteomes" id="UP000216308">
    <property type="component" value="Unassembled WGS sequence"/>
</dbReference>
<feature type="transmembrane region" description="Helical" evidence="1">
    <location>
        <begin position="36"/>
        <end position="56"/>
    </location>
</feature>
<evidence type="ECO:0000313" key="2">
    <source>
        <dbReference type="EMBL" id="OYR53560.1"/>
    </source>
</evidence>
<feature type="transmembrane region" description="Helical" evidence="1">
    <location>
        <begin position="182"/>
        <end position="206"/>
    </location>
</feature>
<keyword evidence="3" id="KW-1185">Reference proteome</keyword>
<keyword evidence="1" id="KW-1133">Transmembrane helix</keyword>
<evidence type="ECO:0000256" key="1">
    <source>
        <dbReference type="SAM" id="Phobius"/>
    </source>
</evidence>
<dbReference type="EMBL" id="NHPJ01000141">
    <property type="protein sequence ID" value="OYR53560.1"/>
    <property type="molecule type" value="Genomic_DNA"/>
</dbReference>
<dbReference type="AlphaFoldDB" id="A0A256IAI6"/>
<accession>A0A256IAI6</accession>
<feature type="transmembrane region" description="Helical" evidence="1">
    <location>
        <begin position="119"/>
        <end position="140"/>
    </location>
</feature>
<keyword evidence="1" id="KW-0812">Transmembrane</keyword>
<dbReference type="OrthoDB" id="203146at2157"/>
<protein>
    <submittedName>
        <fullName evidence="2">Uncharacterized protein</fullName>
    </submittedName>
</protein>
<gene>
    <name evidence="2" type="ORF">DJ70_16225</name>
</gene>
<keyword evidence="1" id="KW-0472">Membrane</keyword>
<evidence type="ECO:0000313" key="3">
    <source>
        <dbReference type="Proteomes" id="UP000216308"/>
    </source>
</evidence>
<name>A0A256IAI6_9EURY</name>
<reference evidence="2 3" key="1">
    <citation type="journal article" date="2014" name="Front. Microbiol.">
        <title>Population and genomic analysis of the genus Halorubrum.</title>
        <authorList>
            <person name="Fullmer M.S."/>
            <person name="Soucy S.M."/>
            <person name="Swithers K.S."/>
            <person name="Makkay A.M."/>
            <person name="Wheeler R."/>
            <person name="Ventosa A."/>
            <person name="Gogarten J.P."/>
            <person name="Papke R.T."/>
        </authorList>
    </citation>
    <scope>NUCLEOTIDE SEQUENCE [LARGE SCALE GENOMIC DNA]</scope>
    <source>
        <strain evidence="2 3">Cb34</strain>
    </source>
</reference>
<organism evidence="2 3">
    <name type="scientific">Halorubrum halodurans</name>
    <dbReference type="NCBI Taxonomy" id="1383851"/>
    <lineage>
        <taxon>Archaea</taxon>
        <taxon>Methanobacteriati</taxon>
        <taxon>Methanobacteriota</taxon>
        <taxon>Stenosarchaea group</taxon>
        <taxon>Halobacteria</taxon>
        <taxon>Halobacteriales</taxon>
        <taxon>Haloferacaceae</taxon>
        <taxon>Halorubrum</taxon>
    </lineage>
</organism>
<feature type="transmembrane region" description="Helical" evidence="1">
    <location>
        <begin position="152"/>
        <end position="176"/>
    </location>
</feature>
<comment type="caution">
    <text evidence="2">The sequence shown here is derived from an EMBL/GenBank/DDBJ whole genome shotgun (WGS) entry which is preliminary data.</text>
</comment>
<proteinExistence type="predicted"/>
<dbReference type="RefSeq" id="WP_094534837.1">
    <property type="nucleotide sequence ID" value="NZ_NHPJ01000141.1"/>
</dbReference>
<sequence length="223" mass="22389">MAAETASPARAAVAWLLGLVRRTAFAVRASLARRDGRATLGIVGVLYFVLYGVGLGHLGRRGGGAARRRVGGESTPLVDLFVVSDPLATATGRVAPFQYEPVALVSVGPVEYLFAPVNAAIGVGLALLVGVTLAVSVAAWRGPSACRIGAGAGAVAGLPGLVSGFVCCGPTILLVIGVQASAGLLAALQWFLPLAVASLLVTLLWVGSRVDPEAIGQAAGRSG</sequence>